<dbReference type="AlphaFoldDB" id="A0A6A3LSF6"/>
<dbReference type="EMBL" id="QXGA01000547">
    <property type="protein sequence ID" value="KAE9144369.1"/>
    <property type="molecule type" value="Genomic_DNA"/>
</dbReference>
<reference evidence="12 13" key="1">
    <citation type="submission" date="2018-09" db="EMBL/GenBank/DDBJ databases">
        <title>Genomic investigation of the strawberry pathogen Phytophthora fragariae indicates pathogenicity is determined by transcriptional variation in three key races.</title>
        <authorList>
            <person name="Adams T.M."/>
            <person name="Armitage A.D."/>
            <person name="Sobczyk M.K."/>
            <person name="Bates H.J."/>
            <person name="Dunwell J.M."/>
            <person name="Nellist C.F."/>
            <person name="Harrison R.J."/>
        </authorList>
    </citation>
    <scope>NUCLEOTIDE SEQUENCE [LARGE SCALE GENOMIC DNA]</scope>
    <source>
        <strain evidence="6 10">A4</strain>
        <strain evidence="5 9">NOV-27</strain>
        <strain evidence="4 11">NOV-5</strain>
        <strain evidence="7 13">NOV-77</strain>
        <strain evidence="2 8">NOV-9</strain>
        <strain evidence="3 12">SCRP245</strain>
    </source>
</reference>
<dbReference type="Proteomes" id="UP000429523">
    <property type="component" value="Unassembled WGS sequence"/>
</dbReference>
<evidence type="ECO:0008006" key="14">
    <source>
        <dbReference type="Google" id="ProtNLM"/>
    </source>
</evidence>
<evidence type="ECO:0000313" key="7">
    <source>
        <dbReference type="EMBL" id="KAE9346218.1"/>
    </source>
</evidence>
<dbReference type="Proteomes" id="UP000433483">
    <property type="component" value="Unassembled WGS sequence"/>
</dbReference>
<gene>
    <name evidence="6" type="ORF">PF001_g10768</name>
    <name evidence="5" type="ORF">PF005_g11556</name>
    <name evidence="4" type="ORF">PF006_g10686</name>
    <name evidence="7" type="ORF">PF008_g8395</name>
    <name evidence="2" type="ORF">PF009_g12716</name>
    <name evidence="3" type="ORF">PF011_g5928</name>
</gene>
<comment type="caution">
    <text evidence="3">The sequence shown here is derived from an EMBL/GenBank/DDBJ whole genome shotgun (WGS) entry which is preliminary data.</text>
</comment>
<protein>
    <recommendedName>
        <fullName evidence="14">Secreted protein</fullName>
    </recommendedName>
</protein>
<keyword evidence="1" id="KW-0732">Signal</keyword>
<proteinExistence type="predicted"/>
<feature type="chain" id="PRO_5036165000" description="Secreted protein" evidence="1">
    <location>
        <begin position="34"/>
        <end position="104"/>
    </location>
</feature>
<accession>A0A6A3LSF6</accession>
<evidence type="ECO:0000313" key="13">
    <source>
        <dbReference type="Proteomes" id="UP000486351"/>
    </source>
</evidence>
<dbReference type="Proteomes" id="UP000437068">
    <property type="component" value="Unassembled WGS sequence"/>
</dbReference>
<evidence type="ECO:0000313" key="12">
    <source>
        <dbReference type="Proteomes" id="UP000460718"/>
    </source>
</evidence>
<dbReference type="EMBL" id="QXGF01000642">
    <property type="protein sequence ID" value="KAE8937377.1"/>
    <property type="molecule type" value="Genomic_DNA"/>
</dbReference>
<dbReference type="EMBL" id="QXFY01000377">
    <property type="protein sequence ID" value="KAE9346218.1"/>
    <property type="molecule type" value="Genomic_DNA"/>
</dbReference>
<evidence type="ECO:0000313" key="2">
    <source>
        <dbReference type="EMBL" id="KAE8937377.1"/>
    </source>
</evidence>
<evidence type="ECO:0000256" key="1">
    <source>
        <dbReference type="SAM" id="SignalP"/>
    </source>
</evidence>
<dbReference type="EMBL" id="QXGE01000552">
    <property type="protein sequence ID" value="KAE9309256.1"/>
    <property type="molecule type" value="Genomic_DNA"/>
</dbReference>
<name>A0A6A3LSF6_9STRA</name>
<evidence type="ECO:0000313" key="9">
    <source>
        <dbReference type="Proteomes" id="UP000433483"/>
    </source>
</evidence>
<evidence type="ECO:0000313" key="11">
    <source>
        <dbReference type="Proteomes" id="UP000440732"/>
    </source>
</evidence>
<sequence>MGPRCSRPVLDGSGVLVRAFFALLRAATGLCCAGRFEDATPRPRDAVLVCPASGSGGCEAPANVAVVAFSSLSSSSRALLPVSDATELSLDDRRGFIPLVGVDL</sequence>
<evidence type="ECO:0000313" key="4">
    <source>
        <dbReference type="EMBL" id="KAE9144369.1"/>
    </source>
</evidence>
<evidence type="ECO:0000313" key="3">
    <source>
        <dbReference type="EMBL" id="KAE9019214.1"/>
    </source>
</evidence>
<evidence type="ECO:0000313" key="5">
    <source>
        <dbReference type="EMBL" id="KAE9210134.1"/>
    </source>
</evidence>
<evidence type="ECO:0000313" key="6">
    <source>
        <dbReference type="EMBL" id="KAE9309256.1"/>
    </source>
</evidence>
<organism evidence="3 12">
    <name type="scientific">Phytophthora fragariae</name>
    <dbReference type="NCBI Taxonomy" id="53985"/>
    <lineage>
        <taxon>Eukaryota</taxon>
        <taxon>Sar</taxon>
        <taxon>Stramenopiles</taxon>
        <taxon>Oomycota</taxon>
        <taxon>Peronosporomycetes</taxon>
        <taxon>Peronosporales</taxon>
        <taxon>Peronosporaceae</taxon>
        <taxon>Phytophthora</taxon>
    </lineage>
</organism>
<dbReference type="Proteomes" id="UP000486351">
    <property type="component" value="Unassembled WGS sequence"/>
</dbReference>
<evidence type="ECO:0000313" key="8">
    <source>
        <dbReference type="Proteomes" id="UP000429523"/>
    </source>
</evidence>
<dbReference type="Proteomes" id="UP000440732">
    <property type="component" value="Unassembled WGS sequence"/>
</dbReference>
<dbReference type="Proteomes" id="UP000460718">
    <property type="component" value="Unassembled WGS sequence"/>
</dbReference>
<dbReference type="EMBL" id="QXGB01000579">
    <property type="protein sequence ID" value="KAE9210134.1"/>
    <property type="molecule type" value="Genomic_DNA"/>
</dbReference>
<dbReference type="EMBL" id="QXFW01000242">
    <property type="protein sequence ID" value="KAE9019214.1"/>
    <property type="molecule type" value="Genomic_DNA"/>
</dbReference>
<feature type="signal peptide" evidence="1">
    <location>
        <begin position="1"/>
        <end position="33"/>
    </location>
</feature>
<evidence type="ECO:0000313" key="10">
    <source>
        <dbReference type="Proteomes" id="UP000437068"/>
    </source>
</evidence>
<keyword evidence="9" id="KW-1185">Reference proteome</keyword>